<evidence type="ECO:0000256" key="4">
    <source>
        <dbReference type="ARBA" id="ARBA00022475"/>
    </source>
</evidence>
<feature type="transmembrane region" description="Helical" evidence="8">
    <location>
        <begin position="71"/>
        <end position="90"/>
    </location>
</feature>
<evidence type="ECO:0000256" key="8">
    <source>
        <dbReference type="SAM" id="Phobius"/>
    </source>
</evidence>
<dbReference type="InterPro" id="IPR036259">
    <property type="entry name" value="MFS_trans_sf"/>
</dbReference>
<gene>
    <name evidence="10" type="ORF">SAMN06295879_0201</name>
</gene>
<proteinExistence type="inferred from homology"/>
<dbReference type="Gene3D" id="1.20.1720.10">
    <property type="entry name" value="Multidrug resistance protein D"/>
    <property type="match status" value="1"/>
</dbReference>
<sequence length="620" mass="65022">MTSTPSASRSAKKSGADRARAAAESGGQLSARQIQFIIFGLMAGMFLAALDQSIVGTSMRTIGDDLKGQDQQAWVTTAYLVVSTIATPIYGKLSDIFGRRPLYIIAISIFILGSLLAGISTSMLELAGFRAIQGLGAGGLMSLALTVMGDILAPRERAKYQGYFLAVFGVSSVLGPLLGGLISGTPEIFFITGWRWIFLLNLPVAAIAMILVVSFLHIPHTRRDARIDWWGAAFIVMGIAPLLLVAENGRDWGWGSTGALACYVIGVVGIIAFIFTERRMGSNALIPLSLFSSPTFSMASVIGTLVGFGMFGGMLTIPLYLQIVNGATPTESGLLMIPMVVGLMIASIVSGQIIARTGKYKVFPIVGTFLMSAAFFYLTFATATSGVVYIMGGMLMLGLGLGQLMQTLTIATQNSVGPRDIGVATSAATFFRQIGGTLGTAVIFSVVFSRAPGAIQDAFKTPDVVAGIAAAGQDPKVLANPANVDLLTQMQQAQSGQPNTLGSALNGDTSFLNLIDPRLARPFLEGFSTAMVTGFWISLSVVLLAFVLSWFLKATPLRQKSALQEANDDAAAAAAAKADGADAESEGELQLQLGSTRAAETFGALVEPATGSVPAQKPKH</sequence>
<evidence type="ECO:0000256" key="1">
    <source>
        <dbReference type="ARBA" id="ARBA00004651"/>
    </source>
</evidence>
<dbReference type="AlphaFoldDB" id="A0A1T4WUZ1"/>
<keyword evidence="5 8" id="KW-0812">Transmembrane</keyword>
<evidence type="ECO:0000256" key="5">
    <source>
        <dbReference type="ARBA" id="ARBA00022692"/>
    </source>
</evidence>
<dbReference type="InterPro" id="IPR004638">
    <property type="entry name" value="EmrB-like"/>
</dbReference>
<evidence type="ECO:0000256" key="7">
    <source>
        <dbReference type="ARBA" id="ARBA00023136"/>
    </source>
</evidence>
<evidence type="ECO:0000256" key="6">
    <source>
        <dbReference type="ARBA" id="ARBA00022989"/>
    </source>
</evidence>
<dbReference type="SUPFAM" id="SSF103473">
    <property type="entry name" value="MFS general substrate transporter"/>
    <property type="match status" value="1"/>
</dbReference>
<keyword evidence="3" id="KW-0813">Transport</keyword>
<feature type="transmembrane region" description="Helical" evidence="8">
    <location>
        <begin position="227"/>
        <end position="246"/>
    </location>
</feature>
<evidence type="ECO:0000313" key="10">
    <source>
        <dbReference type="EMBL" id="SKA80451.1"/>
    </source>
</evidence>
<feature type="transmembrane region" description="Helical" evidence="8">
    <location>
        <begin position="102"/>
        <end position="119"/>
    </location>
</feature>
<keyword evidence="6 8" id="KW-1133">Transmembrane helix</keyword>
<keyword evidence="7 8" id="KW-0472">Membrane</keyword>
<evidence type="ECO:0000259" key="9">
    <source>
        <dbReference type="PROSITE" id="PS50850"/>
    </source>
</evidence>
<feature type="transmembrane region" description="Helical" evidence="8">
    <location>
        <begin position="36"/>
        <end position="59"/>
    </location>
</feature>
<dbReference type="PANTHER" id="PTHR23501:SF197">
    <property type="entry name" value="COMD"/>
    <property type="match status" value="1"/>
</dbReference>
<feature type="transmembrane region" description="Helical" evidence="8">
    <location>
        <begin position="163"/>
        <end position="182"/>
    </location>
</feature>
<dbReference type="InterPro" id="IPR011701">
    <property type="entry name" value="MFS"/>
</dbReference>
<dbReference type="GO" id="GO:0022857">
    <property type="term" value="F:transmembrane transporter activity"/>
    <property type="evidence" value="ECO:0007669"/>
    <property type="project" value="InterPro"/>
</dbReference>
<reference evidence="11" key="1">
    <citation type="submission" date="2017-02" db="EMBL/GenBank/DDBJ databases">
        <authorList>
            <person name="Varghese N."/>
            <person name="Submissions S."/>
        </authorList>
    </citation>
    <scope>NUCLEOTIDE SEQUENCE [LARGE SCALE GENOMIC DNA]</scope>
    <source>
        <strain evidence="11">VKM Ac-2052</strain>
    </source>
</reference>
<comment type="subcellular location">
    <subcellularLocation>
        <location evidence="1">Cell membrane</location>
        <topology evidence="1">Multi-pass membrane protein</topology>
    </subcellularLocation>
</comment>
<dbReference type="CDD" id="cd17502">
    <property type="entry name" value="MFS_Azr1_MDR_like"/>
    <property type="match status" value="1"/>
</dbReference>
<organism evidence="10 11">
    <name type="scientific">Agreia bicolorata</name>
    <dbReference type="NCBI Taxonomy" id="110935"/>
    <lineage>
        <taxon>Bacteria</taxon>
        <taxon>Bacillati</taxon>
        <taxon>Actinomycetota</taxon>
        <taxon>Actinomycetes</taxon>
        <taxon>Micrococcales</taxon>
        <taxon>Microbacteriaceae</taxon>
        <taxon>Agreia</taxon>
    </lineage>
</organism>
<feature type="transmembrane region" description="Helical" evidence="8">
    <location>
        <begin position="131"/>
        <end position="151"/>
    </location>
</feature>
<dbReference type="Gene3D" id="1.20.1250.20">
    <property type="entry name" value="MFS general substrate transporter like domains"/>
    <property type="match status" value="1"/>
</dbReference>
<keyword evidence="4" id="KW-1003">Cell membrane</keyword>
<feature type="transmembrane region" description="Helical" evidence="8">
    <location>
        <begin position="362"/>
        <end position="380"/>
    </location>
</feature>
<dbReference type="InterPro" id="IPR020846">
    <property type="entry name" value="MFS_dom"/>
</dbReference>
<evidence type="ECO:0000256" key="3">
    <source>
        <dbReference type="ARBA" id="ARBA00022448"/>
    </source>
</evidence>
<feature type="transmembrane region" description="Helical" evidence="8">
    <location>
        <begin position="252"/>
        <end position="275"/>
    </location>
</feature>
<dbReference type="GO" id="GO:0005886">
    <property type="term" value="C:plasma membrane"/>
    <property type="evidence" value="ECO:0007669"/>
    <property type="project" value="UniProtKB-SubCell"/>
</dbReference>
<name>A0A1T4WUZ1_9MICO</name>
<dbReference type="RefSeq" id="WP_139368534.1">
    <property type="nucleotide sequence ID" value="NZ_FUYG01000001.1"/>
</dbReference>
<dbReference type="NCBIfam" id="TIGR00711">
    <property type="entry name" value="efflux_EmrB"/>
    <property type="match status" value="1"/>
</dbReference>
<accession>A0A1T4WUZ1</accession>
<dbReference type="Proteomes" id="UP000189735">
    <property type="component" value="Unassembled WGS sequence"/>
</dbReference>
<feature type="transmembrane region" description="Helical" evidence="8">
    <location>
        <begin position="296"/>
        <end position="321"/>
    </location>
</feature>
<feature type="transmembrane region" description="Helical" evidence="8">
    <location>
        <begin position="194"/>
        <end position="215"/>
    </location>
</feature>
<dbReference type="PROSITE" id="PS50850">
    <property type="entry name" value="MFS"/>
    <property type="match status" value="1"/>
</dbReference>
<dbReference type="PANTHER" id="PTHR23501">
    <property type="entry name" value="MAJOR FACILITATOR SUPERFAMILY"/>
    <property type="match status" value="1"/>
</dbReference>
<evidence type="ECO:0000313" key="11">
    <source>
        <dbReference type="Proteomes" id="UP000189735"/>
    </source>
</evidence>
<dbReference type="FunFam" id="1.20.1720.10:FF:000004">
    <property type="entry name" value="EmrB/QacA family drug resistance transporter"/>
    <property type="match status" value="1"/>
</dbReference>
<protein>
    <submittedName>
        <fullName evidence="10">Drug resistance transporter, EmrB/QacA subfamily</fullName>
    </submittedName>
</protein>
<dbReference type="Pfam" id="PF07690">
    <property type="entry name" value="MFS_1"/>
    <property type="match status" value="1"/>
</dbReference>
<feature type="transmembrane region" description="Helical" evidence="8">
    <location>
        <begin position="527"/>
        <end position="552"/>
    </location>
</feature>
<comment type="similarity">
    <text evidence="2">Belongs to the major facilitator superfamily. TCR/Tet family.</text>
</comment>
<feature type="domain" description="Major facilitator superfamily (MFS) profile" evidence="9">
    <location>
        <begin position="37"/>
        <end position="557"/>
    </location>
</feature>
<feature type="transmembrane region" description="Helical" evidence="8">
    <location>
        <begin position="333"/>
        <end position="355"/>
    </location>
</feature>
<feature type="transmembrane region" description="Helical" evidence="8">
    <location>
        <begin position="386"/>
        <end position="405"/>
    </location>
</feature>
<dbReference type="EMBL" id="FUYG01000001">
    <property type="protein sequence ID" value="SKA80451.1"/>
    <property type="molecule type" value="Genomic_DNA"/>
</dbReference>
<evidence type="ECO:0000256" key="2">
    <source>
        <dbReference type="ARBA" id="ARBA00007520"/>
    </source>
</evidence>